<gene>
    <name evidence="1" type="ORF">ASIM_LOCUS20134</name>
</gene>
<name>A0A0M3KID7_ANISI</name>
<evidence type="ECO:0000313" key="3">
    <source>
        <dbReference type="WBParaSite" id="ASIM_0002075601-mRNA-1"/>
    </source>
</evidence>
<protein>
    <submittedName>
        <fullName evidence="1 3">Uncharacterized protein</fullName>
    </submittedName>
</protein>
<reference evidence="3" key="1">
    <citation type="submission" date="2017-02" db="UniProtKB">
        <authorList>
            <consortium name="WormBaseParasite"/>
        </authorList>
    </citation>
    <scope>IDENTIFICATION</scope>
</reference>
<dbReference type="AlphaFoldDB" id="A0A0M3KID7"/>
<dbReference type="WBParaSite" id="ASIM_0002075601-mRNA-1">
    <property type="protein sequence ID" value="ASIM_0002075601-mRNA-1"/>
    <property type="gene ID" value="ASIM_0002075601"/>
</dbReference>
<reference evidence="1 2" key="2">
    <citation type="submission" date="2018-11" db="EMBL/GenBank/DDBJ databases">
        <authorList>
            <consortium name="Pathogen Informatics"/>
        </authorList>
    </citation>
    <scope>NUCLEOTIDE SEQUENCE [LARGE SCALE GENOMIC DNA]</scope>
</reference>
<keyword evidence="2" id="KW-1185">Reference proteome</keyword>
<organism evidence="3">
    <name type="scientific">Anisakis simplex</name>
    <name type="common">Herring worm</name>
    <dbReference type="NCBI Taxonomy" id="6269"/>
    <lineage>
        <taxon>Eukaryota</taxon>
        <taxon>Metazoa</taxon>
        <taxon>Ecdysozoa</taxon>
        <taxon>Nematoda</taxon>
        <taxon>Chromadorea</taxon>
        <taxon>Rhabditida</taxon>
        <taxon>Spirurina</taxon>
        <taxon>Ascaridomorpha</taxon>
        <taxon>Ascaridoidea</taxon>
        <taxon>Anisakidae</taxon>
        <taxon>Anisakis</taxon>
        <taxon>Anisakis simplex complex</taxon>
    </lineage>
</organism>
<evidence type="ECO:0000313" key="2">
    <source>
        <dbReference type="Proteomes" id="UP000267096"/>
    </source>
</evidence>
<sequence>MAKMLSWFNKCRRVHTMQSCRSLWNARFRNAWGWNGWIWDARVWNAWGWNDWGRNGGGWNGWLWNVRSTGKSRSSTSWWWRCSIGRSDPNCIGSGCCHSCQWWFYGIIFGKCSRCCCFFFITCCAFAYRIICFWRCSSILCSTCCILCSACIFCRWRRLFSLKRTPKIFSKSINLNAFCASTSKAAVSSYEFVAAFLDNCMMTVK</sequence>
<accession>A0A0M3KID7</accession>
<proteinExistence type="predicted"/>
<dbReference type="EMBL" id="UYRR01038764">
    <property type="protein sequence ID" value="VDK74504.1"/>
    <property type="molecule type" value="Genomic_DNA"/>
</dbReference>
<dbReference type="Proteomes" id="UP000267096">
    <property type="component" value="Unassembled WGS sequence"/>
</dbReference>
<evidence type="ECO:0000313" key="1">
    <source>
        <dbReference type="EMBL" id="VDK74504.1"/>
    </source>
</evidence>